<evidence type="ECO:0000256" key="1">
    <source>
        <dbReference type="ARBA" id="ARBA00022741"/>
    </source>
</evidence>
<dbReference type="Gene3D" id="3.30.300.30">
    <property type="match status" value="1"/>
</dbReference>
<proteinExistence type="predicted"/>
<comment type="caution">
    <text evidence="5">The sequence shown here is derived from an EMBL/GenBank/DDBJ whole genome shotgun (WGS) entry which is preliminary data.</text>
</comment>
<dbReference type="EMBL" id="JAKLTQ010000002">
    <property type="protein sequence ID" value="MCG2621255.1"/>
    <property type="molecule type" value="Genomic_DNA"/>
</dbReference>
<name>A0ABS9L3J9_9MICC</name>
<evidence type="ECO:0000259" key="4">
    <source>
        <dbReference type="Pfam" id="PF00501"/>
    </source>
</evidence>
<keyword evidence="1" id="KW-0547">Nucleotide-binding</keyword>
<sequence>MTSKPIVSQHNETVVSLFRDTVSARGSASALRHEVDGAWTTLDWARYAHRAASFAAGLRNLGVRKGDHVVLLMRNRPEFHFADVGAMLIGAVSVSVYNSPSVERLADIMEDCSAVACVVDEPAFRDRVLAAAELRGLDPRVIAVHPGAEASERITDYAELLATPPLDLGACVQHVASSDTAVMLYTSGTSGRPKGVPLSHSNVVFAVRTFAQRSRVPLAGKRQLSYLPMAHIGERFATHYAHIASGSEVTCCPDMAHLHRVLAETHPHMLFGAPRMWELLHARVSGGLQEDPDAAAAFEPALRRRRAGVPEAGDEDAIRSVLARFGLDEILVAIVGSAPLPRHIHEFWLDCGLPLADYYGQTETTGMGSWDPHDITAGTVGRPLDGMNVRISPDGEIEVRGPAVFSGYFNDADKTGRSFTSDGWFRTGDSGSFDAAGNLVYGGRRNDVVVPTSGHNVNPSHIESALARHRLVSYICVVGTGRPHVGAVIVLDPDATTEWLASRSVQVPAGRRLEDVPEVRGEIDARIAEINADLPGAERLRTRVIVTDCWDLDSDVLTATGKMKRAGVAARYAGLIDAMYAREPLAAGQPDHA</sequence>
<dbReference type="PANTHER" id="PTHR43272:SF33">
    <property type="entry name" value="AMP-BINDING DOMAIN-CONTAINING PROTEIN-RELATED"/>
    <property type="match status" value="1"/>
</dbReference>
<dbReference type="Pfam" id="PF23562">
    <property type="entry name" value="AMP-binding_C_3"/>
    <property type="match status" value="1"/>
</dbReference>
<organism evidence="5 6">
    <name type="scientific">Arthrobacter hankyongi</name>
    <dbReference type="NCBI Taxonomy" id="2904801"/>
    <lineage>
        <taxon>Bacteria</taxon>
        <taxon>Bacillati</taxon>
        <taxon>Actinomycetota</taxon>
        <taxon>Actinomycetes</taxon>
        <taxon>Micrococcales</taxon>
        <taxon>Micrococcaceae</taxon>
        <taxon>Arthrobacter</taxon>
    </lineage>
</organism>
<reference evidence="5" key="1">
    <citation type="submission" date="2022-01" db="EMBL/GenBank/DDBJ databases">
        <authorList>
            <person name="Jo J.-H."/>
            <person name="Im W.-T."/>
        </authorList>
    </citation>
    <scope>NUCLEOTIDE SEQUENCE</scope>
    <source>
        <strain evidence="5">I2-34</strain>
    </source>
</reference>
<dbReference type="PROSITE" id="PS00455">
    <property type="entry name" value="AMP_BINDING"/>
    <property type="match status" value="1"/>
</dbReference>
<dbReference type="SUPFAM" id="SSF56801">
    <property type="entry name" value="Acetyl-CoA synthetase-like"/>
    <property type="match status" value="1"/>
</dbReference>
<dbReference type="InterPro" id="IPR020845">
    <property type="entry name" value="AMP-binding_CS"/>
</dbReference>
<dbReference type="Proteomes" id="UP001165368">
    <property type="component" value="Unassembled WGS sequence"/>
</dbReference>
<feature type="domain" description="AMP-dependent synthetase/ligase" evidence="4">
    <location>
        <begin position="21"/>
        <end position="409"/>
    </location>
</feature>
<accession>A0ABS9L3J9</accession>
<evidence type="ECO:0000256" key="3">
    <source>
        <dbReference type="ARBA" id="ARBA00024484"/>
    </source>
</evidence>
<keyword evidence="6" id="KW-1185">Reference proteome</keyword>
<dbReference type="Gene3D" id="3.40.50.12780">
    <property type="entry name" value="N-terminal domain of ligase-like"/>
    <property type="match status" value="1"/>
</dbReference>
<evidence type="ECO:0000313" key="5">
    <source>
        <dbReference type="EMBL" id="MCG2621255.1"/>
    </source>
</evidence>
<dbReference type="InterPro" id="IPR000873">
    <property type="entry name" value="AMP-dep_synth/lig_dom"/>
</dbReference>
<evidence type="ECO:0000256" key="2">
    <source>
        <dbReference type="ARBA" id="ARBA00022840"/>
    </source>
</evidence>
<dbReference type="InterPro" id="IPR042099">
    <property type="entry name" value="ANL_N_sf"/>
</dbReference>
<gene>
    <name evidence="5" type="ORF">LVY72_04925</name>
</gene>
<dbReference type="RefSeq" id="WP_237818361.1">
    <property type="nucleotide sequence ID" value="NZ_JAKLTQ010000002.1"/>
</dbReference>
<protein>
    <submittedName>
        <fullName evidence="5">AMP-binding protein</fullName>
    </submittedName>
</protein>
<dbReference type="PANTHER" id="PTHR43272">
    <property type="entry name" value="LONG-CHAIN-FATTY-ACID--COA LIGASE"/>
    <property type="match status" value="1"/>
</dbReference>
<keyword evidence="2" id="KW-0067">ATP-binding</keyword>
<comment type="catalytic activity">
    <reaction evidence="3">
        <text>a long-chain fatty acid + ATP + CoA = a long-chain fatty acyl-CoA + AMP + diphosphate</text>
        <dbReference type="Rhea" id="RHEA:15421"/>
        <dbReference type="ChEBI" id="CHEBI:30616"/>
        <dbReference type="ChEBI" id="CHEBI:33019"/>
        <dbReference type="ChEBI" id="CHEBI:57287"/>
        <dbReference type="ChEBI" id="CHEBI:57560"/>
        <dbReference type="ChEBI" id="CHEBI:83139"/>
        <dbReference type="ChEBI" id="CHEBI:456215"/>
        <dbReference type="EC" id="6.2.1.3"/>
    </reaction>
    <physiologicalReaction direction="left-to-right" evidence="3">
        <dbReference type="Rhea" id="RHEA:15422"/>
    </physiologicalReaction>
</comment>
<evidence type="ECO:0000313" key="6">
    <source>
        <dbReference type="Proteomes" id="UP001165368"/>
    </source>
</evidence>
<dbReference type="InterPro" id="IPR045851">
    <property type="entry name" value="AMP-bd_C_sf"/>
</dbReference>
<dbReference type="Pfam" id="PF00501">
    <property type="entry name" value="AMP-binding"/>
    <property type="match status" value="1"/>
</dbReference>